<gene>
    <name evidence="4" type="ORF">HT576_14620</name>
</gene>
<feature type="domain" description="DUF7344" evidence="3">
    <location>
        <begin position="35"/>
        <end position="114"/>
    </location>
</feature>
<dbReference type="Gene3D" id="1.10.10.10">
    <property type="entry name" value="Winged helix-like DNA-binding domain superfamily/Winged helix DNA-binding domain"/>
    <property type="match status" value="1"/>
</dbReference>
<proteinExistence type="predicted"/>
<name>A0A8J8KIG4_9EURY</name>
<dbReference type="Pfam" id="PF24035">
    <property type="entry name" value="DUF7344"/>
    <property type="match status" value="1"/>
</dbReference>
<accession>A0A8J8KIG4</accession>
<keyword evidence="2" id="KW-1133">Transmembrane helix</keyword>
<evidence type="ECO:0000256" key="2">
    <source>
        <dbReference type="SAM" id="Phobius"/>
    </source>
</evidence>
<organism evidence="4 5">
    <name type="scientific">Haloterrigena gelatinilytica</name>
    <dbReference type="NCBI Taxonomy" id="2741724"/>
    <lineage>
        <taxon>Archaea</taxon>
        <taxon>Methanobacteriati</taxon>
        <taxon>Methanobacteriota</taxon>
        <taxon>Stenosarchaea group</taxon>
        <taxon>Halobacteria</taxon>
        <taxon>Halobacteriales</taxon>
        <taxon>Natrialbaceae</taxon>
        <taxon>Haloterrigena</taxon>
    </lineage>
</organism>
<evidence type="ECO:0000313" key="5">
    <source>
        <dbReference type="Proteomes" id="UP000728647"/>
    </source>
</evidence>
<dbReference type="InterPro" id="IPR055768">
    <property type="entry name" value="DUF7344"/>
</dbReference>
<feature type="transmembrane region" description="Helical" evidence="2">
    <location>
        <begin position="165"/>
        <end position="184"/>
    </location>
</feature>
<evidence type="ECO:0000256" key="1">
    <source>
        <dbReference type="SAM" id="MobiDB-lite"/>
    </source>
</evidence>
<evidence type="ECO:0000313" key="4">
    <source>
        <dbReference type="EMBL" id="NUB92249.1"/>
    </source>
</evidence>
<dbReference type="RefSeq" id="WP_174702413.1">
    <property type="nucleotide sequence ID" value="NZ_JABURA010000001.1"/>
</dbReference>
<feature type="region of interest" description="Disordered" evidence="1">
    <location>
        <begin position="1"/>
        <end position="30"/>
    </location>
</feature>
<protein>
    <recommendedName>
        <fullName evidence="3">DUF7344 domain-containing protein</fullName>
    </recommendedName>
</protein>
<keyword evidence="2" id="KW-0812">Transmembrane</keyword>
<evidence type="ECO:0000259" key="3">
    <source>
        <dbReference type="Pfam" id="PF24035"/>
    </source>
</evidence>
<dbReference type="Proteomes" id="UP000728647">
    <property type="component" value="Unassembled WGS sequence"/>
</dbReference>
<dbReference type="OrthoDB" id="331021at2157"/>
<dbReference type="AlphaFoldDB" id="A0A8J8KIG4"/>
<feature type="transmembrane region" description="Helical" evidence="2">
    <location>
        <begin position="141"/>
        <end position="159"/>
    </location>
</feature>
<dbReference type="EMBL" id="JABURA010000001">
    <property type="protein sequence ID" value="NUB92249.1"/>
    <property type="molecule type" value="Genomic_DNA"/>
</dbReference>
<comment type="caution">
    <text evidence="4">The sequence shown here is derived from an EMBL/GenBank/DDBJ whole genome shotgun (WGS) entry which is preliminary data.</text>
</comment>
<sequence>MADTASRSGCTDAGHSSRGAEPNDEQSELEPDDIFHILQTSRRRHVLRYLRRAGEPMTLRDLAERIAADEHETTVENLTSDQRQRVYISLYQSHLPKLDTRGIVDYDKDRGIVESTPMAAQFDPYLSGLESESTDPWPRRYAGTVGGCALLAVATAGGLLPIPWFAVSSVVLLAVAAVTAIHWYSELIAS</sequence>
<dbReference type="InterPro" id="IPR036388">
    <property type="entry name" value="WH-like_DNA-bd_sf"/>
</dbReference>
<reference evidence="4" key="1">
    <citation type="submission" date="2020-06" db="EMBL/GenBank/DDBJ databases">
        <title>Haloterrigena sp. nov., an extremely halophilic archaeon isolated from a saline sediment.</title>
        <authorList>
            <person name="Liu B.-B."/>
        </authorList>
    </citation>
    <scope>NUCLEOTIDE SEQUENCE</scope>
    <source>
        <strain evidence="4">SYSU A121-1</strain>
    </source>
</reference>
<keyword evidence="2" id="KW-0472">Membrane</keyword>